<evidence type="ECO:0000313" key="2">
    <source>
        <dbReference type="Proteomes" id="UP000595437"/>
    </source>
</evidence>
<evidence type="ECO:0000313" key="1">
    <source>
        <dbReference type="EMBL" id="QQP55652.1"/>
    </source>
</evidence>
<dbReference type="EMBL" id="CP045890">
    <property type="protein sequence ID" value="QQP55652.1"/>
    <property type="molecule type" value="Genomic_DNA"/>
</dbReference>
<dbReference type="AlphaFoldDB" id="A0A7T8KGR4"/>
<name>A0A7T8KGR4_CALRO</name>
<organism evidence="1 2">
    <name type="scientific">Caligus rogercresseyi</name>
    <name type="common">Sea louse</name>
    <dbReference type="NCBI Taxonomy" id="217165"/>
    <lineage>
        <taxon>Eukaryota</taxon>
        <taxon>Metazoa</taxon>
        <taxon>Ecdysozoa</taxon>
        <taxon>Arthropoda</taxon>
        <taxon>Crustacea</taxon>
        <taxon>Multicrustacea</taxon>
        <taxon>Hexanauplia</taxon>
        <taxon>Copepoda</taxon>
        <taxon>Siphonostomatoida</taxon>
        <taxon>Caligidae</taxon>
        <taxon>Caligus</taxon>
    </lineage>
</organism>
<proteinExistence type="predicted"/>
<keyword evidence="1" id="KW-0675">Receptor</keyword>
<gene>
    <name evidence="1" type="ORF">FKW44_000058</name>
</gene>
<feature type="non-terminal residue" evidence="1">
    <location>
        <position position="1"/>
    </location>
</feature>
<keyword evidence="2" id="KW-1185">Reference proteome</keyword>
<dbReference type="Proteomes" id="UP000595437">
    <property type="component" value="Chromosome 1"/>
</dbReference>
<accession>A0A7T8KGR4</accession>
<reference evidence="2" key="1">
    <citation type="submission" date="2021-01" db="EMBL/GenBank/DDBJ databases">
        <title>Caligus Genome Assembly.</title>
        <authorList>
            <person name="Gallardo-Escarate C."/>
        </authorList>
    </citation>
    <scope>NUCLEOTIDE SEQUENCE [LARGE SCALE GENOMIC DNA]</scope>
</reference>
<protein>
    <submittedName>
        <fullName evidence="1">Metabotropic glutamate receptor</fullName>
    </submittedName>
</protein>
<feature type="non-terminal residue" evidence="1">
    <location>
        <position position="55"/>
    </location>
</feature>
<sequence length="55" mass="6048">KGHAPLNVSIHEIGCKKILSVKNYNGLQRARAMIYALDKINDKVRSGNRSVAIDA</sequence>